<evidence type="ECO:0000256" key="5">
    <source>
        <dbReference type="ARBA" id="ARBA00023163"/>
    </source>
</evidence>
<accession>A0ABP9RF92</accession>
<keyword evidence="4" id="KW-0238">DNA-binding</keyword>
<evidence type="ECO:0000313" key="8">
    <source>
        <dbReference type="Proteomes" id="UP001428817"/>
    </source>
</evidence>
<keyword evidence="7" id="KW-0032">Aminotransferase</keyword>
<gene>
    <name evidence="7" type="ORF">GCM10023321_83710</name>
</gene>
<keyword evidence="8" id="KW-1185">Reference proteome</keyword>
<dbReference type="InterPro" id="IPR015422">
    <property type="entry name" value="PyrdxlP-dep_Trfase_small"/>
</dbReference>
<dbReference type="PANTHER" id="PTHR46577:SF1">
    <property type="entry name" value="HTH-TYPE TRANSCRIPTIONAL REGULATORY PROTEIN GABR"/>
    <property type="match status" value="1"/>
</dbReference>
<dbReference type="InterPro" id="IPR051446">
    <property type="entry name" value="HTH_trans_reg/aminotransferase"/>
</dbReference>
<dbReference type="InterPro" id="IPR015421">
    <property type="entry name" value="PyrdxlP-dep_Trfase_major"/>
</dbReference>
<evidence type="ECO:0000313" key="7">
    <source>
        <dbReference type="EMBL" id="GAA5176122.1"/>
    </source>
</evidence>
<dbReference type="Gene3D" id="3.40.640.10">
    <property type="entry name" value="Type I PLP-dependent aspartate aminotransferase-like (Major domain)"/>
    <property type="match status" value="1"/>
</dbReference>
<organism evidence="7 8">
    <name type="scientific">Pseudonocardia eucalypti</name>
    <dbReference type="NCBI Taxonomy" id="648755"/>
    <lineage>
        <taxon>Bacteria</taxon>
        <taxon>Bacillati</taxon>
        <taxon>Actinomycetota</taxon>
        <taxon>Actinomycetes</taxon>
        <taxon>Pseudonocardiales</taxon>
        <taxon>Pseudonocardiaceae</taxon>
        <taxon>Pseudonocardia</taxon>
    </lineage>
</organism>
<dbReference type="PRINTS" id="PR00035">
    <property type="entry name" value="HTHGNTR"/>
</dbReference>
<dbReference type="InterPro" id="IPR000524">
    <property type="entry name" value="Tscrpt_reg_HTH_GntR"/>
</dbReference>
<feature type="domain" description="HTH gntR-type" evidence="6">
    <location>
        <begin position="21"/>
        <end position="89"/>
    </location>
</feature>
<dbReference type="SMART" id="SM00345">
    <property type="entry name" value="HTH_GNTR"/>
    <property type="match status" value="1"/>
</dbReference>
<dbReference type="CDD" id="cd00609">
    <property type="entry name" value="AAT_like"/>
    <property type="match status" value="1"/>
</dbReference>
<dbReference type="SUPFAM" id="SSF53383">
    <property type="entry name" value="PLP-dependent transferases"/>
    <property type="match status" value="1"/>
</dbReference>
<dbReference type="GO" id="GO:0008483">
    <property type="term" value="F:transaminase activity"/>
    <property type="evidence" value="ECO:0007669"/>
    <property type="project" value="UniProtKB-KW"/>
</dbReference>
<dbReference type="Proteomes" id="UP001428817">
    <property type="component" value="Unassembled WGS sequence"/>
</dbReference>
<dbReference type="EMBL" id="BAABJP010000068">
    <property type="protein sequence ID" value="GAA5176122.1"/>
    <property type="molecule type" value="Genomic_DNA"/>
</dbReference>
<comment type="similarity">
    <text evidence="1">In the C-terminal section; belongs to the class-I pyridoxal-phosphate-dependent aminotransferase family.</text>
</comment>
<evidence type="ECO:0000256" key="1">
    <source>
        <dbReference type="ARBA" id="ARBA00005384"/>
    </source>
</evidence>
<dbReference type="SUPFAM" id="SSF46785">
    <property type="entry name" value="Winged helix' DNA-binding domain"/>
    <property type="match status" value="1"/>
</dbReference>
<dbReference type="PROSITE" id="PS50949">
    <property type="entry name" value="HTH_GNTR"/>
    <property type="match status" value="1"/>
</dbReference>
<dbReference type="PANTHER" id="PTHR46577">
    <property type="entry name" value="HTH-TYPE TRANSCRIPTIONAL REGULATORY PROTEIN GABR"/>
    <property type="match status" value="1"/>
</dbReference>
<keyword evidence="3" id="KW-0805">Transcription regulation</keyword>
<dbReference type="Gene3D" id="3.90.1150.10">
    <property type="entry name" value="Aspartate Aminotransferase, domain 1"/>
    <property type="match status" value="1"/>
</dbReference>
<dbReference type="InterPro" id="IPR036390">
    <property type="entry name" value="WH_DNA-bd_sf"/>
</dbReference>
<sequence length="491" mass="52038">MPSIASDAVATLVGPDWKRDRPRYRALAEHLRRAITSGELPVGARLPAERELSSALGISRSTVIGAYGLLRESGRLVGRTGSGSYVAAPRPPGRPAQLRDLVGGRSPEGNGGHAAGSAINLSVSHPAPLEAELKSAIATAAEAVGPLSGSVEYAPQGLPELRAVLADAFTRRGLPTTARQILVTNGAQQAIALVAQLYLGPGDAAVLESPSYLGAIDTLRTRGARLVALPGNTAELDPAEAEALIRRVNPGLAFLMPGCHTVTGAVTSAETRRRMAELSEELRLPVIDDDTFVGLTFDGDAVPPMAAYAEDAPIFTIGSTSKLFWNGLRVGWLRAPEAVVNRLARLKSGVDLCTSLVPQLVTLHLLERAEEIGAMRRAEIRDRLDLAGRLLAGALPDWSWRPPRGGRSLWIQLPGGSAAEFVQVAQRHGVWAVPGGTLTSDGAHRDRLRVLFVQPPEMLSEGVQRLAMAWAAHRPGDARRPGAKGRRAARA</sequence>
<keyword evidence="7" id="KW-0808">Transferase</keyword>
<name>A0ABP9RF92_9PSEU</name>
<comment type="caution">
    <text evidence="7">The sequence shown here is derived from an EMBL/GenBank/DDBJ whole genome shotgun (WGS) entry which is preliminary data.</text>
</comment>
<dbReference type="InterPro" id="IPR015424">
    <property type="entry name" value="PyrdxlP-dep_Trfase"/>
</dbReference>
<dbReference type="Gene3D" id="1.10.10.10">
    <property type="entry name" value="Winged helix-like DNA-binding domain superfamily/Winged helix DNA-binding domain"/>
    <property type="match status" value="1"/>
</dbReference>
<dbReference type="Pfam" id="PF00155">
    <property type="entry name" value="Aminotran_1_2"/>
    <property type="match status" value="1"/>
</dbReference>
<keyword evidence="5" id="KW-0804">Transcription</keyword>
<evidence type="ECO:0000259" key="6">
    <source>
        <dbReference type="PROSITE" id="PS50949"/>
    </source>
</evidence>
<evidence type="ECO:0000256" key="4">
    <source>
        <dbReference type="ARBA" id="ARBA00023125"/>
    </source>
</evidence>
<reference evidence="8" key="1">
    <citation type="journal article" date="2019" name="Int. J. Syst. Evol. Microbiol.">
        <title>The Global Catalogue of Microorganisms (GCM) 10K type strain sequencing project: providing services to taxonomists for standard genome sequencing and annotation.</title>
        <authorList>
            <consortium name="The Broad Institute Genomics Platform"/>
            <consortium name="The Broad Institute Genome Sequencing Center for Infectious Disease"/>
            <person name="Wu L."/>
            <person name="Ma J."/>
        </authorList>
    </citation>
    <scope>NUCLEOTIDE SEQUENCE [LARGE SCALE GENOMIC DNA]</scope>
    <source>
        <strain evidence="8">JCM 18303</strain>
    </source>
</reference>
<evidence type="ECO:0000256" key="3">
    <source>
        <dbReference type="ARBA" id="ARBA00023015"/>
    </source>
</evidence>
<evidence type="ECO:0000256" key="2">
    <source>
        <dbReference type="ARBA" id="ARBA00022898"/>
    </source>
</evidence>
<protein>
    <submittedName>
        <fullName evidence="7">PLP-dependent aminotransferase family protein</fullName>
    </submittedName>
</protein>
<keyword evidence="2" id="KW-0663">Pyridoxal phosphate</keyword>
<dbReference type="CDD" id="cd07377">
    <property type="entry name" value="WHTH_GntR"/>
    <property type="match status" value="1"/>
</dbReference>
<dbReference type="Pfam" id="PF00392">
    <property type="entry name" value="GntR"/>
    <property type="match status" value="1"/>
</dbReference>
<dbReference type="InterPro" id="IPR036388">
    <property type="entry name" value="WH-like_DNA-bd_sf"/>
</dbReference>
<dbReference type="InterPro" id="IPR004839">
    <property type="entry name" value="Aminotransferase_I/II_large"/>
</dbReference>
<dbReference type="RefSeq" id="WP_185065686.1">
    <property type="nucleotide sequence ID" value="NZ_BAABJP010000068.1"/>
</dbReference>
<proteinExistence type="inferred from homology"/>